<dbReference type="KEGG" id="dai:Desaci_4191"/>
<feature type="transmembrane region" description="Helical" evidence="7">
    <location>
        <begin position="351"/>
        <end position="375"/>
    </location>
</feature>
<feature type="domain" description="MacB-like periplasmic core" evidence="9">
    <location>
        <begin position="481"/>
        <end position="678"/>
    </location>
</feature>
<evidence type="ECO:0000256" key="7">
    <source>
        <dbReference type="SAM" id="Phobius"/>
    </source>
</evidence>
<comment type="subcellular location">
    <subcellularLocation>
        <location evidence="1">Cell membrane</location>
        <topology evidence="1">Multi-pass membrane protein</topology>
    </subcellularLocation>
</comment>
<organism evidence="10 11">
    <name type="scientific">Desulfosporosinus acidiphilus (strain DSM 22704 / JCM 16185 / SJ4)</name>
    <dbReference type="NCBI Taxonomy" id="646529"/>
    <lineage>
        <taxon>Bacteria</taxon>
        <taxon>Bacillati</taxon>
        <taxon>Bacillota</taxon>
        <taxon>Clostridia</taxon>
        <taxon>Eubacteriales</taxon>
        <taxon>Desulfitobacteriaceae</taxon>
        <taxon>Desulfosporosinus</taxon>
    </lineage>
</organism>
<evidence type="ECO:0000256" key="1">
    <source>
        <dbReference type="ARBA" id="ARBA00004651"/>
    </source>
</evidence>
<dbReference type="OrthoDB" id="1711021at2"/>
<dbReference type="InterPro" id="IPR003838">
    <property type="entry name" value="ABC3_permease_C"/>
</dbReference>
<proteinExistence type="inferred from homology"/>
<dbReference type="Pfam" id="PF12704">
    <property type="entry name" value="MacB_PCD"/>
    <property type="match status" value="2"/>
</dbReference>
<dbReference type="GO" id="GO:0098797">
    <property type="term" value="C:plasma membrane protein complex"/>
    <property type="evidence" value="ECO:0007669"/>
    <property type="project" value="TreeGrafter"/>
</dbReference>
<evidence type="ECO:0000313" key="10">
    <source>
        <dbReference type="EMBL" id="AFM43051.1"/>
    </source>
</evidence>
<feature type="transmembrane region" description="Helical" evidence="7">
    <location>
        <begin position="422"/>
        <end position="448"/>
    </location>
</feature>
<feature type="transmembrane region" description="Helical" evidence="7">
    <location>
        <begin position="477"/>
        <end position="496"/>
    </location>
</feature>
<dbReference type="AlphaFoldDB" id="I4DB77"/>
<evidence type="ECO:0000256" key="4">
    <source>
        <dbReference type="ARBA" id="ARBA00022692"/>
    </source>
</evidence>
<dbReference type="Proteomes" id="UP000002892">
    <property type="component" value="Chromosome"/>
</dbReference>
<dbReference type="Pfam" id="PF02687">
    <property type="entry name" value="FtsX"/>
    <property type="match status" value="2"/>
</dbReference>
<feature type="transmembrane region" description="Helical" evidence="7">
    <location>
        <begin position="799"/>
        <end position="822"/>
    </location>
</feature>
<feature type="transmembrane region" description="Helical" evidence="7">
    <location>
        <begin position="755"/>
        <end position="779"/>
    </location>
</feature>
<keyword evidence="6 7" id="KW-0472">Membrane</keyword>
<keyword evidence="4 7" id="KW-0812">Transmembrane</keyword>
<feature type="transmembrane region" description="Helical" evidence="7">
    <location>
        <begin position="302"/>
        <end position="331"/>
    </location>
</feature>
<evidence type="ECO:0000256" key="3">
    <source>
        <dbReference type="ARBA" id="ARBA00022475"/>
    </source>
</evidence>
<dbReference type="PANTHER" id="PTHR30489">
    <property type="entry name" value="LIPOPROTEIN-RELEASING SYSTEM TRANSMEMBRANE PROTEIN LOLE"/>
    <property type="match status" value="1"/>
</dbReference>
<gene>
    <name evidence="10" type="ordered locus">Desaci_4191</name>
</gene>
<dbReference type="InterPro" id="IPR051447">
    <property type="entry name" value="Lipoprotein-release_system"/>
</dbReference>
<sequence length="836" mass="91989">MGLIFKFVLKNISEKKSRTLLIILSILISSGLFFSSNAFAASISKMYDEMLRLSTGTSDIIVKATMKSPSQFFSLRYAQDCNDQTQYVIGAINESANYKPMINEQSVAINLEGITLEDLQRWNPISFAATYHLNSFAGKKIIISQNTALKYGLRAGDTLDIMINSNKQRFLICGIANPVGIFTDESKGLNAIVPKDVLGKLYSEEGKVNCAYVKVKKSADLPQVINSLSQVYNKYDVKEAFSPEQIASLTNQIITPFKLVVAIVTFMCMFIIYSSFKVIIAERLPVIGTLRSIGATRRTTNFILLLESALYGAIGGLLGCGVGIGLLYLMSSAISSGFAQGAGVSVQVNPLLLLSTLIFAFILCLFSSLLPIIQVSRIPVKDIVLNSIEKVKDKKLINVVLGLLFLTTSIVVPKFAFGKMAIVADTACLVISIAGIFLLVPYLIAWFIKLTEGIYTLVFGNIGTLALKNLRDNKSMMTSLSLLIIGGASLLMVNTFCSSLSKQLVSIYVDYQKFDVLIEKMDNNVDKNLEHLLYSVDGVTGVYRYFEKDDIKITNKNGSIGTIAGIDITKHLDYMRIDSDMNLTDELKQLESERSILLTYTLRDKFNLKIGDVLDLKMSEDKGSIPYTVIGFYNTAESFGDIALVSEKYFQADTGGQYNAKILVKTSKNPRDVENAIKNDYGQYHFSIQTRQEEQAGILHKINPILSILTGFLVLAMFIGLIGIFNNFIIGFISRRRSLGILRSVGMNKLQMMKMILIESATVGILGGITGVLAGILLANNMTYILQAISMRIVMQYSLSYMAASIIVSFAVAVIASVSPALKASKNSIIQSIKFE</sequence>
<dbReference type="STRING" id="646529.Desaci_4191"/>
<dbReference type="HOGENOM" id="CLU_017916_0_0_9"/>
<keyword evidence="10" id="KW-0449">Lipoprotein</keyword>
<evidence type="ECO:0000259" key="9">
    <source>
        <dbReference type="Pfam" id="PF12704"/>
    </source>
</evidence>
<dbReference type="PANTHER" id="PTHR30489:SF0">
    <property type="entry name" value="LIPOPROTEIN-RELEASING SYSTEM TRANSMEMBRANE PROTEIN LOLE"/>
    <property type="match status" value="1"/>
</dbReference>
<dbReference type="EMBL" id="CP003639">
    <property type="protein sequence ID" value="AFM43051.1"/>
    <property type="molecule type" value="Genomic_DNA"/>
</dbReference>
<feature type="domain" description="MacB-like periplasmic core" evidence="9">
    <location>
        <begin position="19"/>
        <end position="230"/>
    </location>
</feature>
<evidence type="ECO:0000256" key="6">
    <source>
        <dbReference type="ARBA" id="ARBA00023136"/>
    </source>
</evidence>
<feature type="transmembrane region" description="Helical" evidence="7">
    <location>
        <begin position="259"/>
        <end position="281"/>
    </location>
</feature>
<name>I4DB77_DESAJ</name>
<dbReference type="InterPro" id="IPR025857">
    <property type="entry name" value="MacB_PCD"/>
</dbReference>
<accession>I4DB77</accession>
<comment type="similarity">
    <text evidence="2">Belongs to the ABC-4 integral membrane protein family. LolC/E subfamily.</text>
</comment>
<feature type="transmembrane region" description="Helical" evidence="7">
    <location>
        <begin position="705"/>
        <end position="734"/>
    </location>
</feature>
<dbReference type="eggNOG" id="COG0577">
    <property type="taxonomic scope" value="Bacteria"/>
</dbReference>
<keyword evidence="11" id="KW-1185">Reference proteome</keyword>
<evidence type="ECO:0000256" key="5">
    <source>
        <dbReference type="ARBA" id="ARBA00022989"/>
    </source>
</evidence>
<dbReference type="GO" id="GO:0044874">
    <property type="term" value="P:lipoprotein localization to outer membrane"/>
    <property type="evidence" value="ECO:0007669"/>
    <property type="project" value="TreeGrafter"/>
</dbReference>
<evidence type="ECO:0000259" key="8">
    <source>
        <dbReference type="Pfam" id="PF02687"/>
    </source>
</evidence>
<protein>
    <submittedName>
        <fullName evidence="10">ABC-type transport system, involved in lipoprotein release, permease component</fullName>
    </submittedName>
</protein>
<dbReference type="RefSeq" id="WP_014829037.1">
    <property type="nucleotide sequence ID" value="NC_018068.1"/>
</dbReference>
<evidence type="ECO:0000313" key="11">
    <source>
        <dbReference type="Proteomes" id="UP000002892"/>
    </source>
</evidence>
<feature type="domain" description="ABC3 transporter permease C-terminal" evidence="8">
    <location>
        <begin position="712"/>
        <end position="828"/>
    </location>
</feature>
<feature type="domain" description="ABC3 transporter permease C-terminal" evidence="8">
    <location>
        <begin position="260"/>
        <end position="379"/>
    </location>
</feature>
<reference evidence="10 11" key="1">
    <citation type="journal article" date="2012" name="J. Bacteriol.">
        <title>Complete genome sequences of Desulfosporosinus orientis DSM765T, Desulfosporosinus youngiae DSM17734T, Desulfosporosinus meridiei DSM13257T, and Desulfosporosinus acidiphilus DSM22704T.</title>
        <authorList>
            <person name="Pester M."/>
            <person name="Brambilla E."/>
            <person name="Alazard D."/>
            <person name="Rattei T."/>
            <person name="Weinmaier T."/>
            <person name="Han J."/>
            <person name="Lucas S."/>
            <person name="Lapidus A."/>
            <person name="Cheng J.F."/>
            <person name="Goodwin L."/>
            <person name="Pitluck S."/>
            <person name="Peters L."/>
            <person name="Ovchinnikova G."/>
            <person name="Teshima H."/>
            <person name="Detter J.C."/>
            <person name="Han C.S."/>
            <person name="Tapia R."/>
            <person name="Land M.L."/>
            <person name="Hauser L."/>
            <person name="Kyrpides N.C."/>
            <person name="Ivanova N.N."/>
            <person name="Pagani I."/>
            <person name="Huntmann M."/>
            <person name="Wei C.L."/>
            <person name="Davenport K.W."/>
            <person name="Daligault H."/>
            <person name="Chain P.S."/>
            <person name="Chen A."/>
            <person name="Mavromatis K."/>
            <person name="Markowitz V."/>
            <person name="Szeto E."/>
            <person name="Mikhailova N."/>
            <person name="Pati A."/>
            <person name="Wagner M."/>
            <person name="Woyke T."/>
            <person name="Ollivier B."/>
            <person name="Klenk H.P."/>
            <person name="Spring S."/>
            <person name="Loy A."/>
        </authorList>
    </citation>
    <scope>NUCLEOTIDE SEQUENCE [LARGE SCALE GENOMIC DNA]</scope>
    <source>
        <strain evidence="11">DSM 22704 / JCM 16185 / SJ4</strain>
    </source>
</reference>
<keyword evidence="3" id="KW-1003">Cell membrane</keyword>
<evidence type="ECO:0000256" key="2">
    <source>
        <dbReference type="ARBA" id="ARBA00005236"/>
    </source>
</evidence>
<feature type="transmembrane region" description="Helical" evidence="7">
    <location>
        <begin position="396"/>
        <end position="416"/>
    </location>
</feature>
<keyword evidence="5 7" id="KW-1133">Transmembrane helix</keyword>